<dbReference type="GO" id="GO:0016787">
    <property type="term" value="F:hydrolase activity"/>
    <property type="evidence" value="ECO:0007669"/>
    <property type="project" value="UniProtKB-KW"/>
</dbReference>
<dbReference type="RefSeq" id="XP_046012472.1">
    <property type="nucleotide sequence ID" value="XM_046149936.1"/>
</dbReference>
<dbReference type="InterPro" id="IPR007502">
    <property type="entry name" value="Helicase-assoc_dom"/>
</dbReference>
<organism evidence="15 16">
    <name type="scientific">Microdochium trichocladiopsis</name>
    <dbReference type="NCBI Taxonomy" id="1682393"/>
    <lineage>
        <taxon>Eukaryota</taxon>
        <taxon>Fungi</taxon>
        <taxon>Dikarya</taxon>
        <taxon>Ascomycota</taxon>
        <taxon>Pezizomycotina</taxon>
        <taxon>Sordariomycetes</taxon>
        <taxon>Xylariomycetidae</taxon>
        <taxon>Xylariales</taxon>
        <taxon>Microdochiaceae</taxon>
        <taxon>Microdochium</taxon>
    </lineage>
</organism>
<dbReference type="CDD" id="cd18791">
    <property type="entry name" value="SF2_C_RHA"/>
    <property type="match status" value="1"/>
</dbReference>
<dbReference type="Pfam" id="PF07717">
    <property type="entry name" value="OB_NTP_bind"/>
    <property type="match status" value="1"/>
</dbReference>
<dbReference type="FunFam" id="1.20.120.1080:FF:000002">
    <property type="entry name" value="Putative ATP-dependent RNA helicase DHX36"/>
    <property type="match status" value="1"/>
</dbReference>
<keyword evidence="10" id="KW-0809">Transit peptide</keyword>
<dbReference type="GeneID" id="70179482"/>
<evidence type="ECO:0000256" key="4">
    <source>
        <dbReference type="ARBA" id="ARBA00022640"/>
    </source>
</evidence>
<dbReference type="InterPro" id="IPR027417">
    <property type="entry name" value="P-loop_NTPase"/>
</dbReference>
<keyword evidence="3" id="KW-0150">Chloroplast</keyword>
<evidence type="ECO:0000256" key="1">
    <source>
        <dbReference type="ARBA" id="ARBA00004229"/>
    </source>
</evidence>
<keyword evidence="6" id="KW-0378">Hydrolase</keyword>
<dbReference type="CDD" id="cd17917">
    <property type="entry name" value="DEXHc_RHA-like"/>
    <property type="match status" value="1"/>
</dbReference>
<feature type="compositionally biased region" description="Basic and acidic residues" evidence="12">
    <location>
        <begin position="384"/>
        <end position="399"/>
    </location>
</feature>
<evidence type="ECO:0000256" key="5">
    <source>
        <dbReference type="ARBA" id="ARBA00022741"/>
    </source>
</evidence>
<dbReference type="EC" id="3.6.4.13" evidence="2"/>
<dbReference type="PROSITE" id="PS51192">
    <property type="entry name" value="HELICASE_ATP_BIND_1"/>
    <property type="match status" value="1"/>
</dbReference>
<feature type="compositionally biased region" description="Basic residues" evidence="12">
    <location>
        <begin position="1"/>
        <end position="10"/>
    </location>
</feature>
<keyword evidence="16" id="KW-1185">Reference proteome</keyword>
<evidence type="ECO:0000259" key="14">
    <source>
        <dbReference type="PROSITE" id="PS51194"/>
    </source>
</evidence>
<dbReference type="OrthoDB" id="5600252at2759"/>
<dbReference type="PANTHER" id="PTHR18934">
    <property type="entry name" value="ATP-DEPENDENT RNA HELICASE"/>
    <property type="match status" value="1"/>
</dbReference>
<proteinExistence type="predicted"/>
<evidence type="ECO:0000256" key="11">
    <source>
        <dbReference type="ARBA" id="ARBA00047984"/>
    </source>
</evidence>
<dbReference type="Pfam" id="PF21010">
    <property type="entry name" value="HA2_C"/>
    <property type="match status" value="1"/>
</dbReference>
<sequence length="1476" mass="165997">MGGAKKKKTKPAANPARGFATTSVASKPVTRVEKPEDDPIATTKAKAETAVPSTSTTSVPGSVTQPLAGAHDTAALSPEDFEKQLEESELQILVEKHAQKVRRDAQRQKSRLETDRRLLRSQAEPLNVRKWLSQELMDHILELIQGESRFSASAPASTETSATNKLPSEEDLTMRLWTLQETLMGTIFSEDRVKSALLHVLDIATSISANPKDSIWGLEEALDWLARECSGDELHTYEYKARSAKPGSETPLESPLVSGATTPMIVEPKAGGNKAKSKKSVSSRNVSPKKTTLVCHEDIEPDDLIPAYLETKAKLFQIQRPQQDKVKSGTTLTTPSGPASELDNLEEQKLLAKLDRIEQDVLFDKDLGEHKWRADRITLEKEYAASKKRVSEETSKDQEQEAADSTDSDDEIAREAKKMAAEILEQDNSDDDQALTDLFASLPTQETDAKTGKTRNVVNGSDGVKVYIQDFGKWAGLNPGQILQETCRSRDSNCTVSYSIVSETSYATKSMVVISWSKPQEIPIYQTVAQVDSFWHPGQFVFTMNSIATPNKKASEAYIATVALFSIFNMTKEDKVHLKLPPVWRDVWTELAIARKEEIDASDRSTIRELRAHVRKRQDQEEEDGVLLSGAFRGRVTNRSAGENNDESNNDRSNRTTANPAYYQQIWHEKSTTPKFQNMLRSRMQLPMWQFRKQVLDAVDDHQVIIVCGETGCGKSTQVPSFLLEHQLSLGRECKIYCTEPRRISAISLARRVSEELGENKNDLGSSRSLIGYSIRLEANTSKETRLVYATTGIVMRMLEGSNELREITHLVLDEVHERSIDSDFLLIVLKKLMLRRKDLKVVLMSATVDAKKFSDYLGGAPVLNVPGRTFPVQVKYLEDAVELTGYTIDQQHGQERMTDLDDEPTEGDKEQDQTSTSDAARSLKHYSARTRNTLSHMDEYTIDFELIVQLIARVATDPAYSDYSKAILVFLPGIAEIRNLNDFLLGNPFFQKGWEVYPLHSTIATEDQERAFLVPPAGVRKIVLATNIAETGITIPDVTCVVDTGKHREMRFDEKRQLSRLLDTFISRANAKQRRGRAGRVQEGLCFHMFTKYRHDQLMSDQQTPEMLRLSLQDLAIRVKICKIGGIEETLGEALDAPSAKNIRRAIDALVDVRALSAAEELTPLGHQLARLPLDVFLGKLILQGAIFKCLDMAITVAAILSSKSPFVAPFGQRSQADQVRKSFKRGDSDLLTVYNAYLAWKKVCQTTTHDFQYCRKNFLSPQTLANIEDLKGQLLVALVDSGFLRLTDDERRTLNRLRYSSRRRQFFDLPQRVNINSDNDLITASVIGWSFYPKLLLSENKGFRNISNNQSISLHPSSVNKGNRELKWLSYYHIMQSKQFLNAHETTAVENFAIALLCGDVRIDMYAGVIVLDGNRARFSVPDWKSMLVIKALRARLRELLNRSFKMPGKLLTAQQEKWLDVWQTIFSQDFGKA</sequence>
<feature type="region of interest" description="Disordered" evidence="12">
    <location>
        <begin position="893"/>
        <end position="922"/>
    </location>
</feature>
<dbReference type="Pfam" id="PF00270">
    <property type="entry name" value="DEAD"/>
    <property type="match status" value="1"/>
</dbReference>
<keyword evidence="5" id="KW-0547">Nucleotide-binding</keyword>
<evidence type="ECO:0000256" key="9">
    <source>
        <dbReference type="ARBA" id="ARBA00022884"/>
    </source>
</evidence>
<dbReference type="Pfam" id="PF00271">
    <property type="entry name" value="Helicase_C"/>
    <property type="match status" value="1"/>
</dbReference>
<dbReference type="SMART" id="SM00490">
    <property type="entry name" value="HELICc"/>
    <property type="match status" value="1"/>
</dbReference>
<evidence type="ECO:0000256" key="7">
    <source>
        <dbReference type="ARBA" id="ARBA00022806"/>
    </source>
</evidence>
<comment type="catalytic activity">
    <reaction evidence="11">
        <text>ATP + H2O = ADP + phosphate + H(+)</text>
        <dbReference type="Rhea" id="RHEA:13065"/>
        <dbReference type="ChEBI" id="CHEBI:15377"/>
        <dbReference type="ChEBI" id="CHEBI:15378"/>
        <dbReference type="ChEBI" id="CHEBI:30616"/>
        <dbReference type="ChEBI" id="CHEBI:43474"/>
        <dbReference type="ChEBI" id="CHEBI:456216"/>
        <dbReference type="EC" id="3.6.4.13"/>
    </reaction>
</comment>
<feature type="region of interest" description="Disordered" evidence="12">
    <location>
        <begin position="320"/>
        <end position="344"/>
    </location>
</feature>
<dbReference type="FunFam" id="3.40.50.300:FF:000819">
    <property type="entry name" value="ATP dependent RNA helicase, putative"/>
    <property type="match status" value="1"/>
</dbReference>
<dbReference type="GO" id="GO:0003723">
    <property type="term" value="F:RNA binding"/>
    <property type="evidence" value="ECO:0007669"/>
    <property type="project" value="UniProtKB-KW"/>
</dbReference>
<feature type="domain" description="Helicase C-terminal" evidence="14">
    <location>
        <begin position="947"/>
        <end position="1124"/>
    </location>
</feature>
<dbReference type="SUPFAM" id="SSF52540">
    <property type="entry name" value="P-loop containing nucleoside triphosphate hydrolases"/>
    <property type="match status" value="1"/>
</dbReference>
<dbReference type="InterPro" id="IPR014001">
    <property type="entry name" value="Helicase_ATP-bd"/>
</dbReference>
<evidence type="ECO:0000256" key="12">
    <source>
        <dbReference type="SAM" id="MobiDB-lite"/>
    </source>
</evidence>
<keyword evidence="4" id="KW-0934">Plastid</keyword>
<protein>
    <recommendedName>
        <fullName evidence="2">RNA helicase</fullName>
        <ecNumber evidence="2">3.6.4.13</ecNumber>
    </recommendedName>
</protein>
<feature type="compositionally biased region" description="Polar residues" evidence="12">
    <location>
        <begin position="328"/>
        <end position="337"/>
    </location>
</feature>
<evidence type="ECO:0000256" key="8">
    <source>
        <dbReference type="ARBA" id="ARBA00022840"/>
    </source>
</evidence>
<evidence type="ECO:0000256" key="2">
    <source>
        <dbReference type="ARBA" id="ARBA00012552"/>
    </source>
</evidence>
<dbReference type="InterPro" id="IPR011545">
    <property type="entry name" value="DEAD/DEAH_box_helicase_dom"/>
</dbReference>
<comment type="subcellular location">
    <subcellularLocation>
        <location evidence="1">Plastid</location>
        <location evidence="1">Chloroplast</location>
    </subcellularLocation>
</comment>
<dbReference type="GO" id="GO:0005524">
    <property type="term" value="F:ATP binding"/>
    <property type="evidence" value="ECO:0007669"/>
    <property type="project" value="UniProtKB-KW"/>
</dbReference>
<keyword evidence="9" id="KW-0694">RNA-binding</keyword>
<keyword evidence="8" id="KW-0067">ATP-binding</keyword>
<dbReference type="SMART" id="SM00847">
    <property type="entry name" value="HA2"/>
    <property type="match status" value="1"/>
</dbReference>
<feature type="region of interest" description="Disordered" evidence="12">
    <location>
        <begin position="384"/>
        <end position="412"/>
    </location>
</feature>
<feature type="compositionally biased region" description="Acidic residues" evidence="12">
    <location>
        <begin position="400"/>
        <end position="410"/>
    </location>
</feature>
<gene>
    <name evidence="15" type="ORF">B0I36DRAFT_242796</name>
</gene>
<evidence type="ECO:0000259" key="13">
    <source>
        <dbReference type="PROSITE" id="PS51192"/>
    </source>
</evidence>
<dbReference type="Gene3D" id="3.40.50.300">
    <property type="entry name" value="P-loop containing nucleotide triphosphate hydrolases"/>
    <property type="match status" value="2"/>
</dbReference>
<dbReference type="Gene3D" id="1.20.120.1080">
    <property type="match status" value="1"/>
</dbReference>
<dbReference type="PANTHER" id="PTHR18934:SF145">
    <property type="entry name" value="ATP-DEPENDENT RNA HELICASE DHX57-RELATED"/>
    <property type="match status" value="1"/>
</dbReference>
<evidence type="ECO:0000313" key="15">
    <source>
        <dbReference type="EMBL" id="KAH7030792.1"/>
    </source>
</evidence>
<evidence type="ECO:0000256" key="10">
    <source>
        <dbReference type="ARBA" id="ARBA00022946"/>
    </source>
</evidence>
<feature type="compositionally biased region" description="Low complexity" evidence="12">
    <location>
        <begin position="51"/>
        <end position="66"/>
    </location>
</feature>
<feature type="region of interest" description="Disordered" evidence="12">
    <location>
        <begin position="637"/>
        <end position="657"/>
    </location>
</feature>
<dbReference type="InterPro" id="IPR011709">
    <property type="entry name" value="DEAD-box_helicase_OB_fold"/>
</dbReference>
<keyword evidence="7 15" id="KW-0347">Helicase</keyword>
<evidence type="ECO:0000313" key="16">
    <source>
        <dbReference type="Proteomes" id="UP000756346"/>
    </source>
</evidence>
<evidence type="ECO:0000256" key="6">
    <source>
        <dbReference type="ARBA" id="ARBA00022801"/>
    </source>
</evidence>
<dbReference type="FunFam" id="3.40.50.300:FF:000500">
    <property type="entry name" value="ATP-dependent RNA helicase DHX29"/>
    <property type="match status" value="1"/>
</dbReference>
<evidence type="ECO:0000256" key="3">
    <source>
        <dbReference type="ARBA" id="ARBA00022528"/>
    </source>
</evidence>
<feature type="region of interest" description="Disordered" evidence="12">
    <location>
        <begin position="263"/>
        <end position="287"/>
    </location>
</feature>
<dbReference type="EMBL" id="JAGTJQ010000005">
    <property type="protein sequence ID" value="KAH7030792.1"/>
    <property type="molecule type" value="Genomic_DNA"/>
</dbReference>
<dbReference type="SMART" id="SM00487">
    <property type="entry name" value="DEXDc"/>
    <property type="match status" value="1"/>
</dbReference>
<feature type="region of interest" description="Disordered" evidence="12">
    <location>
        <begin position="1"/>
        <end position="66"/>
    </location>
</feature>
<feature type="domain" description="Helicase ATP-binding" evidence="13">
    <location>
        <begin position="696"/>
        <end position="867"/>
    </location>
</feature>
<name>A0A9P8Y6D1_9PEZI</name>
<comment type="caution">
    <text evidence="15">The sequence shown here is derived from an EMBL/GenBank/DDBJ whole genome shotgun (WGS) entry which is preliminary data.</text>
</comment>
<dbReference type="InterPro" id="IPR001650">
    <property type="entry name" value="Helicase_C-like"/>
</dbReference>
<reference evidence="15" key="1">
    <citation type="journal article" date="2021" name="Nat. Commun.">
        <title>Genetic determinants of endophytism in the Arabidopsis root mycobiome.</title>
        <authorList>
            <person name="Mesny F."/>
            <person name="Miyauchi S."/>
            <person name="Thiergart T."/>
            <person name="Pickel B."/>
            <person name="Atanasova L."/>
            <person name="Karlsson M."/>
            <person name="Huettel B."/>
            <person name="Barry K.W."/>
            <person name="Haridas S."/>
            <person name="Chen C."/>
            <person name="Bauer D."/>
            <person name="Andreopoulos W."/>
            <person name="Pangilinan J."/>
            <person name="LaButti K."/>
            <person name="Riley R."/>
            <person name="Lipzen A."/>
            <person name="Clum A."/>
            <person name="Drula E."/>
            <person name="Henrissat B."/>
            <person name="Kohler A."/>
            <person name="Grigoriev I.V."/>
            <person name="Martin F.M."/>
            <person name="Hacquard S."/>
        </authorList>
    </citation>
    <scope>NUCLEOTIDE SEQUENCE</scope>
    <source>
        <strain evidence="15">MPI-CAGE-CH-0230</strain>
    </source>
</reference>
<dbReference type="Proteomes" id="UP000756346">
    <property type="component" value="Unassembled WGS sequence"/>
</dbReference>
<accession>A0A9P8Y6D1</accession>
<dbReference type="PROSITE" id="PS51194">
    <property type="entry name" value="HELICASE_CTER"/>
    <property type="match status" value="1"/>
</dbReference>
<dbReference type="GO" id="GO:0003724">
    <property type="term" value="F:RNA helicase activity"/>
    <property type="evidence" value="ECO:0007669"/>
    <property type="project" value="UniProtKB-EC"/>
</dbReference>